<comment type="subcellular location">
    <subcellularLocation>
        <location evidence="2">Membrane</location>
    </subcellularLocation>
</comment>
<dbReference type="InterPro" id="IPR005467">
    <property type="entry name" value="His_kinase_dom"/>
</dbReference>
<feature type="coiled-coil region" evidence="8">
    <location>
        <begin position="155"/>
        <end position="182"/>
    </location>
</feature>
<dbReference type="EC" id="2.7.13.3" evidence="3"/>
<dbReference type="InterPro" id="IPR003594">
    <property type="entry name" value="HATPase_dom"/>
</dbReference>
<dbReference type="PRINTS" id="PR00344">
    <property type="entry name" value="BCTRLSENSOR"/>
</dbReference>
<accession>A0ABT7BF29</accession>
<comment type="catalytic activity">
    <reaction evidence="1">
        <text>ATP + protein L-histidine = ADP + protein N-phospho-L-histidine.</text>
        <dbReference type="EC" id="2.7.13.3"/>
    </reaction>
</comment>
<dbReference type="GO" id="GO:0005524">
    <property type="term" value="F:ATP binding"/>
    <property type="evidence" value="ECO:0007669"/>
    <property type="project" value="UniProtKB-KW"/>
</dbReference>
<proteinExistence type="predicted"/>
<dbReference type="SUPFAM" id="SSF55874">
    <property type="entry name" value="ATPase domain of HSP90 chaperone/DNA topoisomerase II/histidine kinase"/>
    <property type="match status" value="1"/>
</dbReference>
<evidence type="ECO:0000256" key="3">
    <source>
        <dbReference type="ARBA" id="ARBA00012438"/>
    </source>
</evidence>
<evidence type="ECO:0000256" key="8">
    <source>
        <dbReference type="SAM" id="Coils"/>
    </source>
</evidence>
<dbReference type="Gene3D" id="3.30.565.10">
    <property type="entry name" value="Histidine kinase-like ATPase, C-terminal domain"/>
    <property type="match status" value="1"/>
</dbReference>
<keyword evidence="6" id="KW-0418">Kinase</keyword>
<keyword evidence="5" id="KW-0808">Transferase</keyword>
<dbReference type="SUPFAM" id="SSF158472">
    <property type="entry name" value="HAMP domain-like"/>
    <property type="match status" value="1"/>
</dbReference>
<comment type="caution">
    <text evidence="11">The sequence shown here is derived from an EMBL/GenBank/DDBJ whole genome shotgun (WGS) entry which is preliminary data.</text>
</comment>
<dbReference type="SUPFAM" id="SSF47384">
    <property type="entry name" value="Homodimeric domain of signal transducing histidine kinase"/>
    <property type="match status" value="1"/>
</dbReference>
<feature type="coiled-coil region" evidence="8">
    <location>
        <begin position="238"/>
        <end position="276"/>
    </location>
</feature>
<organism evidence="11 12">
    <name type="scientific">Roseofilum capinflatum BLCC-M114</name>
    <dbReference type="NCBI Taxonomy" id="3022440"/>
    <lineage>
        <taxon>Bacteria</taxon>
        <taxon>Bacillati</taxon>
        <taxon>Cyanobacteriota</taxon>
        <taxon>Cyanophyceae</taxon>
        <taxon>Desertifilales</taxon>
        <taxon>Desertifilaceae</taxon>
        <taxon>Roseofilum</taxon>
        <taxon>Roseofilum capinflatum</taxon>
    </lineage>
</organism>
<dbReference type="CDD" id="cd00082">
    <property type="entry name" value="HisKA"/>
    <property type="match status" value="1"/>
</dbReference>
<dbReference type="CDD" id="cd06225">
    <property type="entry name" value="HAMP"/>
    <property type="match status" value="1"/>
</dbReference>
<dbReference type="InterPro" id="IPR003661">
    <property type="entry name" value="HisK_dim/P_dom"/>
</dbReference>
<dbReference type="PROSITE" id="PS50885">
    <property type="entry name" value="HAMP"/>
    <property type="match status" value="1"/>
</dbReference>
<evidence type="ECO:0000256" key="4">
    <source>
        <dbReference type="ARBA" id="ARBA00022553"/>
    </source>
</evidence>
<keyword evidence="7" id="KW-0902">Two-component regulatory system</keyword>
<keyword evidence="8" id="KW-0175">Coiled coil</keyword>
<gene>
    <name evidence="11" type="ORF">PMG25_22615</name>
</gene>
<feature type="domain" description="HAMP" evidence="10">
    <location>
        <begin position="204"/>
        <end position="257"/>
    </location>
</feature>
<evidence type="ECO:0000256" key="2">
    <source>
        <dbReference type="ARBA" id="ARBA00004370"/>
    </source>
</evidence>
<dbReference type="Gene3D" id="6.10.340.10">
    <property type="match status" value="1"/>
</dbReference>
<evidence type="ECO:0000313" key="12">
    <source>
        <dbReference type="Proteomes" id="UP001235849"/>
    </source>
</evidence>
<dbReference type="InterPro" id="IPR003660">
    <property type="entry name" value="HAMP_dom"/>
</dbReference>
<keyword evidence="11" id="KW-0067">ATP-binding</keyword>
<keyword evidence="4" id="KW-0597">Phosphoprotein</keyword>
<evidence type="ECO:0000313" key="11">
    <source>
        <dbReference type="EMBL" id="MDJ1176888.1"/>
    </source>
</evidence>
<dbReference type="InterPro" id="IPR036890">
    <property type="entry name" value="HATPase_C_sf"/>
</dbReference>
<dbReference type="Pfam" id="PF02518">
    <property type="entry name" value="HATPase_c"/>
    <property type="match status" value="1"/>
</dbReference>
<evidence type="ECO:0000256" key="1">
    <source>
        <dbReference type="ARBA" id="ARBA00000085"/>
    </source>
</evidence>
<dbReference type="PROSITE" id="PS50109">
    <property type="entry name" value="HIS_KIN"/>
    <property type="match status" value="1"/>
</dbReference>
<evidence type="ECO:0000256" key="7">
    <source>
        <dbReference type="ARBA" id="ARBA00023012"/>
    </source>
</evidence>
<keyword evidence="12" id="KW-1185">Reference proteome</keyword>
<name>A0ABT7BF29_9CYAN</name>
<feature type="coiled-coil region" evidence="8">
    <location>
        <begin position="62"/>
        <end position="117"/>
    </location>
</feature>
<dbReference type="EMBL" id="JAQOSO010000115">
    <property type="protein sequence ID" value="MDJ1176888.1"/>
    <property type="molecule type" value="Genomic_DNA"/>
</dbReference>
<dbReference type="Gene3D" id="1.10.287.130">
    <property type="match status" value="1"/>
</dbReference>
<protein>
    <recommendedName>
        <fullName evidence="3">histidine kinase</fullName>
        <ecNumber evidence="3">2.7.13.3</ecNumber>
    </recommendedName>
</protein>
<reference evidence="11 12" key="1">
    <citation type="submission" date="2023-01" db="EMBL/GenBank/DDBJ databases">
        <title>Novel diversity within Roseofilum (Cyanobacteria; Desertifilaceae) from marine benthic mats with descriptions of four novel species.</title>
        <authorList>
            <person name="Wang Y."/>
            <person name="Berthold D.E."/>
            <person name="Hu J."/>
            <person name="Lefler F.W."/>
            <person name="Laughinghouse H.D. IV."/>
        </authorList>
    </citation>
    <scope>NUCLEOTIDE SEQUENCE [LARGE SCALE GENOMIC DNA]</scope>
    <source>
        <strain evidence="11 12">BLCC-M114</strain>
    </source>
</reference>
<dbReference type="Proteomes" id="UP001235849">
    <property type="component" value="Unassembled WGS sequence"/>
</dbReference>
<evidence type="ECO:0000259" key="9">
    <source>
        <dbReference type="PROSITE" id="PS50109"/>
    </source>
</evidence>
<keyword evidence="11" id="KW-0547">Nucleotide-binding</keyword>
<dbReference type="SMART" id="SM00387">
    <property type="entry name" value="HATPase_c"/>
    <property type="match status" value="1"/>
</dbReference>
<evidence type="ECO:0000256" key="6">
    <source>
        <dbReference type="ARBA" id="ARBA00022777"/>
    </source>
</evidence>
<dbReference type="PANTHER" id="PTHR43065:SF50">
    <property type="entry name" value="HISTIDINE KINASE"/>
    <property type="match status" value="1"/>
</dbReference>
<dbReference type="PANTHER" id="PTHR43065">
    <property type="entry name" value="SENSOR HISTIDINE KINASE"/>
    <property type="match status" value="1"/>
</dbReference>
<dbReference type="InterPro" id="IPR004358">
    <property type="entry name" value="Sig_transdc_His_kin-like_C"/>
</dbReference>
<evidence type="ECO:0000256" key="5">
    <source>
        <dbReference type="ARBA" id="ARBA00022679"/>
    </source>
</evidence>
<sequence>MTGIVSGLSIGNYFQSKAFYQHQAIAETQKLINQLQINILYNRPTQQLAPYLNSPEEFQVAIDQFRERVQKVKEILVNYRQADSASYWVKPEISDLLLIYEQDVEKFEEEINQFSQQVIPLLPSVRSTDLQAQDLVVNLAKSPEFAKFIEFPNALQNFDRELELKERELELKLLEARDLRNQIIFVSLILSVSLGSFFAFYTSKVISRPVQKVTEFSEKIIEDSNFDLQCSVTSDDEIEILANSLNQLILKVNELLKALHDKNTDLEQALSTVQKQQFRLIQAEKMSSLGQLVAGVAHEINNPVSFIYGNLQHLEEYSATLVKFVELYHQHYPHPVTEIQDYVETHEVDFLQEDLPKIIESMKLGSQRIREIVLSLRNFSRMDEAEYKEVNIHQGLDSTLMILQHRLREQPNRPEIQVSKNYADLPLVECYPGRLNQVFMNILVNAIDALEARPDRDRPLQIEMTTSYSEEAQEVQVSIADNGEGIPESIQPQIFNPFFTTKTVGGGTGMGLAISHQIMTETHQGDLICNSTPGIGTELVLKIPIHLSRQEGGK</sequence>
<dbReference type="RefSeq" id="WP_283769158.1">
    <property type="nucleotide sequence ID" value="NZ_JAQOSO010000115.1"/>
</dbReference>
<feature type="domain" description="Histidine kinase" evidence="9">
    <location>
        <begin position="295"/>
        <end position="547"/>
    </location>
</feature>
<dbReference type="SMART" id="SM00388">
    <property type="entry name" value="HisKA"/>
    <property type="match status" value="1"/>
</dbReference>
<evidence type="ECO:0000259" key="10">
    <source>
        <dbReference type="PROSITE" id="PS50885"/>
    </source>
</evidence>
<dbReference type="InterPro" id="IPR036097">
    <property type="entry name" value="HisK_dim/P_sf"/>
</dbReference>